<dbReference type="GO" id="GO:0016020">
    <property type="term" value="C:membrane"/>
    <property type="evidence" value="ECO:0007669"/>
    <property type="project" value="TreeGrafter"/>
</dbReference>
<feature type="transmembrane region" description="Helical" evidence="1">
    <location>
        <begin position="278"/>
        <end position="303"/>
    </location>
</feature>
<evidence type="ECO:0000313" key="2">
    <source>
        <dbReference type="EMBL" id="CAL1353061.1"/>
    </source>
</evidence>
<sequence length="357" mass="40916">MALVVQWYDFVCFGIVAAAFMGSLWTLWTKEGVPTPDSPSPSPAFHQANEFDSDYYESLLEGVDRARDNKFMITQLWSCCWKGVHPGWLLATRCISLVAMVGILVWDILDWTASIFLYYTEWTFALEIVYFALATAMSAYGCCCCWGYNKQQSPAGNGDCDEAYERAVLQQKRKEKGKGLVRDTIIDIEPRSHHHHSADEQGRSAGFMGCLMQTIYQTCAGAVILTDVVFWCLILPFESNQHFQLTMLTGLMHSVNIVFLIIDTALNSLPFPWFRIAYFVQWSCIYIVFQWVLHACGLSWWPYPFLELSTPWAPLWYFCLALVHVPCYGIYFLLVKPKYSILPKWFPAAFVLINSSF</sequence>
<protein>
    <recommendedName>
        <fullName evidence="4">Transmembrane protein</fullName>
    </recommendedName>
</protein>
<dbReference type="PANTHER" id="PTHR12242">
    <property type="entry name" value="OS02G0130600 PROTEIN-RELATED"/>
    <property type="match status" value="1"/>
</dbReference>
<accession>A0AAV2CB31</accession>
<evidence type="ECO:0000313" key="3">
    <source>
        <dbReference type="Proteomes" id="UP001497516"/>
    </source>
</evidence>
<dbReference type="Proteomes" id="UP001497516">
    <property type="component" value="Chromosome 1"/>
</dbReference>
<feature type="transmembrane region" description="Helical" evidence="1">
    <location>
        <begin position="88"/>
        <end position="108"/>
    </location>
</feature>
<feature type="transmembrane region" description="Helical" evidence="1">
    <location>
        <begin position="215"/>
        <end position="237"/>
    </location>
</feature>
<evidence type="ECO:0008006" key="4">
    <source>
        <dbReference type="Google" id="ProtNLM"/>
    </source>
</evidence>
<keyword evidence="3" id="KW-1185">Reference proteome</keyword>
<organism evidence="2 3">
    <name type="scientific">Linum trigynum</name>
    <dbReference type="NCBI Taxonomy" id="586398"/>
    <lineage>
        <taxon>Eukaryota</taxon>
        <taxon>Viridiplantae</taxon>
        <taxon>Streptophyta</taxon>
        <taxon>Embryophyta</taxon>
        <taxon>Tracheophyta</taxon>
        <taxon>Spermatophyta</taxon>
        <taxon>Magnoliopsida</taxon>
        <taxon>eudicotyledons</taxon>
        <taxon>Gunneridae</taxon>
        <taxon>Pentapetalae</taxon>
        <taxon>rosids</taxon>
        <taxon>fabids</taxon>
        <taxon>Malpighiales</taxon>
        <taxon>Linaceae</taxon>
        <taxon>Linum</taxon>
    </lineage>
</organism>
<reference evidence="2 3" key="1">
    <citation type="submission" date="2024-04" db="EMBL/GenBank/DDBJ databases">
        <authorList>
            <person name="Fracassetti M."/>
        </authorList>
    </citation>
    <scope>NUCLEOTIDE SEQUENCE [LARGE SCALE GENOMIC DNA]</scope>
</reference>
<evidence type="ECO:0000256" key="1">
    <source>
        <dbReference type="SAM" id="Phobius"/>
    </source>
</evidence>
<keyword evidence="1" id="KW-1133">Transmembrane helix</keyword>
<dbReference type="PANTHER" id="PTHR12242:SF6">
    <property type="entry name" value="PROTEIN ROLLING PROTEIN"/>
    <property type="match status" value="1"/>
</dbReference>
<keyword evidence="1" id="KW-0812">Transmembrane</keyword>
<feature type="transmembrane region" description="Helical" evidence="1">
    <location>
        <begin position="6"/>
        <end position="28"/>
    </location>
</feature>
<proteinExistence type="predicted"/>
<gene>
    <name evidence="2" type="ORF">LTRI10_LOCUS988</name>
</gene>
<name>A0AAV2CB31_9ROSI</name>
<feature type="transmembrane region" description="Helical" evidence="1">
    <location>
        <begin position="128"/>
        <end position="148"/>
    </location>
</feature>
<keyword evidence="1" id="KW-0472">Membrane</keyword>
<dbReference type="AlphaFoldDB" id="A0AAV2CB31"/>
<feature type="transmembrane region" description="Helical" evidence="1">
    <location>
        <begin position="243"/>
        <end position="266"/>
    </location>
</feature>
<feature type="transmembrane region" description="Helical" evidence="1">
    <location>
        <begin position="315"/>
        <end position="334"/>
    </location>
</feature>
<dbReference type="EMBL" id="OZ034813">
    <property type="protein sequence ID" value="CAL1353061.1"/>
    <property type="molecule type" value="Genomic_DNA"/>
</dbReference>